<name>A0A2G8RMC5_9APHY</name>
<proteinExistence type="inferred from homology"/>
<keyword evidence="11" id="KW-1185">Reference proteome</keyword>
<dbReference type="Proteomes" id="UP000230002">
    <property type="component" value="Unassembled WGS sequence"/>
</dbReference>
<dbReference type="Pfam" id="PF02146">
    <property type="entry name" value="SIR2"/>
    <property type="match status" value="1"/>
</dbReference>
<keyword evidence="6" id="KW-0520">NAD</keyword>
<dbReference type="SUPFAM" id="SSF52467">
    <property type="entry name" value="DHS-like NAD/FAD-binding domain"/>
    <property type="match status" value="1"/>
</dbReference>
<dbReference type="InterPro" id="IPR029035">
    <property type="entry name" value="DHS-like_NAD/FAD-binding_dom"/>
</dbReference>
<evidence type="ECO:0000313" key="10">
    <source>
        <dbReference type="EMBL" id="PIL22458.1"/>
    </source>
</evidence>
<dbReference type="PANTHER" id="PTHR11085">
    <property type="entry name" value="NAD-DEPENDENT PROTEIN DEACYLASE SIRTUIN-5, MITOCHONDRIAL-RELATED"/>
    <property type="match status" value="1"/>
</dbReference>
<organism evidence="10 11">
    <name type="scientific">Ganoderma sinense ZZ0214-1</name>
    <dbReference type="NCBI Taxonomy" id="1077348"/>
    <lineage>
        <taxon>Eukaryota</taxon>
        <taxon>Fungi</taxon>
        <taxon>Dikarya</taxon>
        <taxon>Basidiomycota</taxon>
        <taxon>Agaricomycotina</taxon>
        <taxon>Agaricomycetes</taxon>
        <taxon>Polyporales</taxon>
        <taxon>Polyporaceae</taxon>
        <taxon>Ganoderma</taxon>
    </lineage>
</organism>
<dbReference type="InterPro" id="IPR003000">
    <property type="entry name" value="Sirtuin"/>
</dbReference>
<dbReference type="OrthoDB" id="420264at2759"/>
<evidence type="ECO:0000256" key="7">
    <source>
        <dbReference type="ARBA" id="ARBA00023128"/>
    </source>
</evidence>
<evidence type="ECO:0000256" key="3">
    <source>
        <dbReference type="ARBA" id="ARBA00022679"/>
    </source>
</evidence>
<evidence type="ECO:0000256" key="6">
    <source>
        <dbReference type="ARBA" id="ARBA00023027"/>
    </source>
</evidence>
<dbReference type="Gene3D" id="3.40.50.1220">
    <property type="entry name" value="TPP-binding domain"/>
    <property type="match status" value="1"/>
</dbReference>
<protein>
    <recommendedName>
        <fullName evidence="9">Deacetylase sirtuin-type domain-containing protein</fullName>
    </recommendedName>
</protein>
<comment type="caution">
    <text evidence="8">Lacks conserved residue(s) required for the propagation of feature annotation.</text>
</comment>
<keyword evidence="7" id="KW-0496">Mitochondrion</keyword>
<dbReference type="GO" id="GO:0070403">
    <property type="term" value="F:NAD+ binding"/>
    <property type="evidence" value="ECO:0007669"/>
    <property type="project" value="InterPro"/>
</dbReference>
<dbReference type="InterPro" id="IPR026590">
    <property type="entry name" value="Ssirtuin_cat_dom"/>
</dbReference>
<keyword evidence="3" id="KW-0808">Transferase</keyword>
<evidence type="ECO:0000259" key="9">
    <source>
        <dbReference type="PROSITE" id="PS50305"/>
    </source>
</evidence>
<evidence type="ECO:0000256" key="2">
    <source>
        <dbReference type="ARBA" id="ARBA00006924"/>
    </source>
</evidence>
<sequence length="100" mass="11223">MGNEQSAAYEGPPEILDGRDVRAIVKYMKSRECRKVFVMLGAGVSTAAGIPDFRTPGTGLYSNLERLNLPYPEAVFEISYFAENPIPCRWKTTYIRLCLT</sequence>
<keyword evidence="4" id="KW-0479">Metal-binding</keyword>
<dbReference type="AlphaFoldDB" id="A0A2G8RMC5"/>
<comment type="similarity">
    <text evidence="2">Belongs to the sirtuin family. Class I subfamily.</text>
</comment>
<comment type="subcellular location">
    <subcellularLocation>
        <location evidence="1">Mitochondrion</location>
    </subcellularLocation>
</comment>
<keyword evidence="5" id="KW-0862">Zinc</keyword>
<evidence type="ECO:0000256" key="5">
    <source>
        <dbReference type="ARBA" id="ARBA00022833"/>
    </source>
</evidence>
<reference evidence="10 11" key="1">
    <citation type="journal article" date="2015" name="Sci. Rep.">
        <title>Chromosome-level genome map provides insights into diverse defense mechanisms in the medicinal fungus Ganoderma sinense.</title>
        <authorList>
            <person name="Zhu Y."/>
            <person name="Xu J."/>
            <person name="Sun C."/>
            <person name="Zhou S."/>
            <person name="Xu H."/>
            <person name="Nelson D.R."/>
            <person name="Qian J."/>
            <person name="Song J."/>
            <person name="Luo H."/>
            <person name="Xiang L."/>
            <person name="Li Y."/>
            <person name="Xu Z."/>
            <person name="Ji A."/>
            <person name="Wang L."/>
            <person name="Lu S."/>
            <person name="Hayward A."/>
            <person name="Sun W."/>
            <person name="Li X."/>
            <person name="Schwartz D.C."/>
            <person name="Wang Y."/>
            <person name="Chen S."/>
        </authorList>
    </citation>
    <scope>NUCLEOTIDE SEQUENCE [LARGE SCALE GENOMIC DNA]</scope>
    <source>
        <strain evidence="10 11">ZZ0214-1</strain>
    </source>
</reference>
<dbReference type="PANTHER" id="PTHR11085:SF6">
    <property type="entry name" value="NAD-DEPENDENT PROTEIN DEACETYLASE SIRTUIN-2"/>
    <property type="match status" value="1"/>
</dbReference>
<dbReference type="STRING" id="1077348.A0A2G8RMC5"/>
<dbReference type="InterPro" id="IPR050134">
    <property type="entry name" value="NAD-dep_sirtuin_deacylases"/>
</dbReference>
<evidence type="ECO:0000256" key="8">
    <source>
        <dbReference type="PROSITE-ProRule" id="PRU00236"/>
    </source>
</evidence>
<accession>A0A2G8RMC5</accession>
<dbReference type="GO" id="GO:0017136">
    <property type="term" value="F:histone deacetylase activity, NAD-dependent"/>
    <property type="evidence" value="ECO:0007669"/>
    <property type="project" value="TreeGrafter"/>
</dbReference>
<gene>
    <name evidence="10" type="ORF">GSI_15146</name>
</gene>
<evidence type="ECO:0000256" key="1">
    <source>
        <dbReference type="ARBA" id="ARBA00004173"/>
    </source>
</evidence>
<dbReference type="EMBL" id="AYKW01000069">
    <property type="protein sequence ID" value="PIL22458.1"/>
    <property type="molecule type" value="Genomic_DNA"/>
</dbReference>
<dbReference type="GO" id="GO:0005634">
    <property type="term" value="C:nucleus"/>
    <property type="evidence" value="ECO:0007669"/>
    <property type="project" value="TreeGrafter"/>
</dbReference>
<dbReference type="GO" id="GO:0005739">
    <property type="term" value="C:mitochondrion"/>
    <property type="evidence" value="ECO:0007669"/>
    <property type="project" value="UniProtKB-SubCell"/>
</dbReference>
<evidence type="ECO:0000256" key="4">
    <source>
        <dbReference type="ARBA" id="ARBA00022723"/>
    </source>
</evidence>
<evidence type="ECO:0000313" key="11">
    <source>
        <dbReference type="Proteomes" id="UP000230002"/>
    </source>
</evidence>
<feature type="domain" description="Deacetylase sirtuin-type" evidence="9">
    <location>
        <begin position="14"/>
        <end position="100"/>
    </location>
</feature>
<dbReference type="GO" id="GO:0046872">
    <property type="term" value="F:metal ion binding"/>
    <property type="evidence" value="ECO:0007669"/>
    <property type="project" value="UniProtKB-KW"/>
</dbReference>
<comment type="caution">
    <text evidence="10">The sequence shown here is derived from an EMBL/GenBank/DDBJ whole genome shotgun (WGS) entry which is preliminary data.</text>
</comment>
<dbReference type="PROSITE" id="PS50305">
    <property type="entry name" value="SIRTUIN"/>
    <property type="match status" value="1"/>
</dbReference>